<dbReference type="GO" id="GO:0005674">
    <property type="term" value="C:transcription factor TFIIF complex"/>
    <property type="evidence" value="ECO:0007669"/>
    <property type="project" value="TreeGrafter"/>
</dbReference>
<dbReference type="Proteomes" id="UP001219933">
    <property type="component" value="Chromosome 1"/>
</dbReference>
<organism evidence="8 9">
    <name type="scientific">Malassezia cuniculi</name>
    <dbReference type="NCBI Taxonomy" id="948313"/>
    <lineage>
        <taxon>Eukaryota</taxon>
        <taxon>Fungi</taxon>
        <taxon>Dikarya</taxon>
        <taxon>Basidiomycota</taxon>
        <taxon>Ustilaginomycotina</taxon>
        <taxon>Malasseziomycetes</taxon>
        <taxon>Malasseziales</taxon>
        <taxon>Malasseziaceae</taxon>
        <taxon>Malassezia</taxon>
    </lineage>
</organism>
<keyword evidence="4" id="KW-0238">DNA-binding</keyword>
<comment type="similarity">
    <text evidence="2">Belongs to the TFIIF alpha subunit family.</text>
</comment>
<keyword evidence="5" id="KW-0804">Transcription</keyword>
<dbReference type="PANTHER" id="PTHR13011">
    <property type="entry name" value="TFIIF-ALPHA"/>
    <property type="match status" value="1"/>
</dbReference>
<feature type="region of interest" description="Disordered" evidence="7">
    <location>
        <begin position="529"/>
        <end position="603"/>
    </location>
</feature>
<comment type="subcellular location">
    <subcellularLocation>
        <location evidence="1">Nucleus</location>
    </subcellularLocation>
</comment>
<feature type="region of interest" description="Disordered" evidence="7">
    <location>
        <begin position="357"/>
        <end position="409"/>
    </location>
</feature>
<keyword evidence="3" id="KW-0805">Transcription regulation</keyword>
<evidence type="ECO:0000256" key="1">
    <source>
        <dbReference type="ARBA" id="ARBA00004123"/>
    </source>
</evidence>
<evidence type="ECO:0000313" key="8">
    <source>
        <dbReference type="EMBL" id="WFD33476.1"/>
    </source>
</evidence>
<dbReference type="EMBL" id="CP119877">
    <property type="protein sequence ID" value="WFD33476.1"/>
    <property type="molecule type" value="Genomic_DNA"/>
</dbReference>
<feature type="compositionally biased region" description="Basic and acidic residues" evidence="7">
    <location>
        <begin position="215"/>
        <end position="226"/>
    </location>
</feature>
<evidence type="ECO:0000256" key="3">
    <source>
        <dbReference type="ARBA" id="ARBA00023015"/>
    </source>
</evidence>
<evidence type="ECO:0000256" key="6">
    <source>
        <dbReference type="ARBA" id="ARBA00023242"/>
    </source>
</evidence>
<dbReference type="PANTHER" id="PTHR13011:SF0">
    <property type="entry name" value="GENERAL TRANSCRIPTION FACTOR IIF SUBUNIT 1"/>
    <property type="match status" value="1"/>
</dbReference>
<dbReference type="SUPFAM" id="SSF50916">
    <property type="entry name" value="Rap30/74 interaction domains"/>
    <property type="match status" value="1"/>
</dbReference>
<accession>A0AAF0ES14</accession>
<evidence type="ECO:0000256" key="7">
    <source>
        <dbReference type="SAM" id="MobiDB-lite"/>
    </source>
</evidence>
<feature type="region of interest" description="Disordered" evidence="7">
    <location>
        <begin position="1"/>
        <end position="31"/>
    </location>
</feature>
<dbReference type="InterPro" id="IPR011039">
    <property type="entry name" value="TFIIF_interaction"/>
</dbReference>
<feature type="compositionally biased region" description="Basic and acidic residues" evidence="7">
    <location>
        <begin position="548"/>
        <end position="574"/>
    </location>
</feature>
<name>A0AAF0ES14_9BASI</name>
<reference evidence="8" key="1">
    <citation type="submission" date="2023-03" db="EMBL/GenBank/DDBJ databases">
        <title>Mating type loci evolution in Malassezia.</title>
        <authorList>
            <person name="Coelho M.A."/>
        </authorList>
    </citation>
    <scope>NUCLEOTIDE SEQUENCE</scope>
    <source>
        <strain evidence="8">CBS 11721</strain>
    </source>
</reference>
<evidence type="ECO:0000256" key="4">
    <source>
        <dbReference type="ARBA" id="ARBA00023125"/>
    </source>
</evidence>
<feature type="region of interest" description="Disordered" evidence="7">
    <location>
        <begin position="207"/>
        <end position="234"/>
    </location>
</feature>
<gene>
    <name evidence="8" type="primary">TFG1</name>
    <name evidence="8" type="ORF">MCUN1_000289</name>
</gene>
<keyword evidence="6" id="KW-0539">Nucleus</keyword>
<proteinExistence type="inferred from homology"/>
<evidence type="ECO:0000313" key="9">
    <source>
        <dbReference type="Proteomes" id="UP001219933"/>
    </source>
</evidence>
<keyword evidence="9" id="KW-1185">Reference proteome</keyword>
<protein>
    <submittedName>
        <fullName evidence="8">Transcription factor IIF subunit tfg1</fullName>
    </submittedName>
</protein>
<dbReference type="AlphaFoldDB" id="A0AAF0ES14"/>
<feature type="compositionally biased region" description="Basic and acidic residues" evidence="7">
    <location>
        <begin position="1"/>
        <end position="21"/>
    </location>
</feature>
<dbReference type="GO" id="GO:0001096">
    <property type="term" value="F:TFIIF-class transcription factor complex binding"/>
    <property type="evidence" value="ECO:0007669"/>
    <property type="project" value="TreeGrafter"/>
</dbReference>
<evidence type="ECO:0000256" key="2">
    <source>
        <dbReference type="ARBA" id="ARBA00005249"/>
    </source>
</evidence>
<dbReference type="GO" id="GO:0016251">
    <property type="term" value="F:RNA polymerase II general transcription initiation factor activity"/>
    <property type="evidence" value="ECO:0007669"/>
    <property type="project" value="TreeGrafter"/>
</dbReference>
<dbReference type="GO" id="GO:0003677">
    <property type="term" value="F:DNA binding"/>
    <property type="evidence" value="ECO:0007669"/>
    <property type="project" value="UniProtKB-KW"/>
</dbReference>
<feature type="compositionally biased region" description="Acidic residues" evidence="7">
    <location>
        <begin position="380"/>
        <end position="405"/>
    </location>
</feature>
<dbReference type="InterPro" id="IPR008851">
    <property type="entry name" value="TFIIF-alpha"/>
</dbReference>
<dbReference type="GO" id="GO:0032968">
    <property type="term" value="P:positive regulation of transcription elongation by RNA polymerase II"/>
    <property type="evidence" value="ECO:0007669"/>
    <property type="project" value="InterPro"/>
</dbReference>
<feature type="region of interest" description="Disordered" evidence="7">
    <location>
        <begin position="481"/>
        <end position="509"/>
    </location>
</feature>
<sequence>MSVKREGGSRGAADSKQDIKDAAPTTGYRDIPLYSMNTGDATIHLMKLAHHTRVDPNDTTQFIPPLKLNRKMPLRRKLPPAQPGDIVHDRWGKPVIAKDGKPLLWPGPGEDLEEIRPYVEMERNTTEEELPPGLTMHRDRLFKKRVREIHKTADAARKTRNEEFFPWVLEDFETLNEWESSQNPLPNSLKALGQYYDSELERRRRAVESGASVTVKEEPAPKKEESAVAGPSHAPWVGQLEGDSGESTSSHHVLFVFDDRNAGGFKVVPIKRQYKFMQTPRHAVLNEDQIEEEFHRFQKSNESDRWMMRSRFNTGAGLGMAMTASTGLAARLPSLALPSGGSLGWSSSRGLVAVQGERAGNDDDDLFGGSRKTEQGTTYDELDYDEDFADDEERDDTGVVEEDPESKELEERLKREMLADRIEDDDIKPDPDADDLRAINRRSAADQLYGGRSYSDRHDDTMLTGTGRQMRKIMKALSHREGNDIYDSDEEAKNPYAFEESDDDEDLDVLHPERAILKAREERARLERLAKENAPVENPATSVADIRMSPERADSPDDVSGTKRKGDPRREGSVKRARVRSDSSGSTPAGSPRSGSPSARTLSPLESEICGLIRSGKISSTSSLVQHFRQRLKADASLKEQLSAAVKRVAYMDKAANALRLKDGF</sequence>
<feature type="compositionally biased region" description="Low complexity" evidence="7">
    <location>
        <begin position="583"/>
        <end position="601"/>
    </location>
</feature>
<evidence type="ECO:0000256" key="5">
    <source>
        <dbReference type="ARBA" id="ARBA00023163"/>
    </source>
</evidence>
<dbReference type="GO" id="GO:0006367">
    <property type="term" value="P:transcription initiation at RNA polymerase II promoter"/>
    <property type="evidence" value="ECO:0007669"/>
    <property type="project" value="InterPro"/>
</dbReference>